<accession>A0A9Q1CKN1</accession>
<feature type="compositionally biased region" description="Acidic residues" evidence="1">
    <location>
        <begin position="867"/>
        <end position="890"/>
    </location>
</feature>
<reference evidence="2" key="1">
    <citation type="submission" date="2021-10" db="EMBL/GenBank/DDBJ databases">
        <title>Tropical sea cucumber genome reveals ecological adaptation and Cuvierian tubules defense mechanism.</title>
        <authorList>
            <person name="Chen T."/>
        </authorList>
    </citation>
    <scope>NUCLEOTIDE SEQUENCE</scope>
    <source>
        <strain evidence="2">Nanhai2018</strain>
        <tissue evidence="2">Muscle</tissue>
    </source>
</reference>
<dbReference type="Proteomes" id="UP001152320">
    <property type="component" value="Chromosome 2"/>
</dbReference>
<comment type="caution">
    <text evidence="2">The sequence shown here is derived from an EMBL/GenBank/DDBJ whole genome shotgun (WGS) entry which is preliminary data.</text>
</comment>
<dbReference type="PANTHER" id="PTHR46601:SF1">
    <property type="entry name" value="ADF-H DOMAIN-CONTAINING PROTEIN"/>
    <property type="match status" value="1"/>
</dbReference>
<gene>
    <name evidence="2" type="ORF">HOLleu_04813</name>
</gene>
<sequence length="1045" mass="119774">MPVPFQMRVRLAKNGEGNSSPKRKSSRVKPGQASTGTVDTTKNVSKTQRWRNKIKYEDPAKYKALKEGEVAYSRFYRLSMSVAGKKLMKRNLSAKEKADAEMWAKRKEKYNEGCRRRMKKMNDRKRAEAKLKPKKQMTRSQREKIKEKERQKKQLQRANQDAEKKEAILARRRQLYAEKKAKKRQEELRAEEQELQKMRETLQCMEKKMEEKETQLVGEREELVATNHNLQERNKQLEEEVLDLRSPRAKSKALERVRQALPKSRAPNVSTVVDLVKRASPRKKALLKEAGIHVNSCLEEGVMTTVSSVLQEPKQSKKRKTLAQSLSKVLKRQRLQREASRRFGVSRKLLQNAKKLSAGRKQIPQETRQLVQDFYETHSNQIPDKKLVSKKTGKARHVLEGTIAKLHTEYNKLHPDNKVSAAMFYKLRPKNVKTRSEGKYIGCLCEYCENLQLKIDVINNQQPGAFKDLYDLSQSTMCEKPQGSKFNDLSCITRKCDECGVDKMDDKLEILLKDGNKELHWKSWDMVTATVHSRKKKDVKKRSLVEKSGTMADLIKELKAGTESFSKHLFQKDWQHQQQNKLKANLGASEAIAILDFAENFTCSYQREVQSAYYSHQSATVHPIVLYYNCSTCQRPTTESCVMISNDLVHDYHIVHEFQNTVTKHLQENRHITLSTLYRFSDGCASQYKSNGPISDISYAKEDYGFTIIHNYSGSRHGKGASDGESAVVKKNAGDAIRAGKALIDTAQSLYQYLKENMTKEAEDGSCCAPFRRTIFYIRSESVNWEREHRAKKTIKGTRMLHSIKTVHSGVVATRNLSCFCKVCLCRSPGACENQDYVKPWTECHLTKAVKGNKSSKDVSINKPGSDSDEEEDYKEQDDEEEENTSDEEFSPNAGEAEVVKGKKSSKDLSIIRPGSDSDEEEDYNEQVYEEEENTADEELSCNAATNNKIIELNDFVAVKVEGRKTRGKMFVAKVVSISDENCGLTYMISAKQKHLFTWPPGEEHIYSHPKQDIIRKLNQPEVVLLGSRLFFKFTDVLLPDVEQN</sequence>
<feature type="compositionally biased region" description="Acidic residues" evidence="1">
    <location>
        <begin position="917"/>
        <end position="937"/>
    </location>
</feature>
<feature type="compositionally biased region" description="Basic and acidic residues" evidence="1">
    <location>
        <begin position="117"/>
        <end position="131"/>
    </location>
</feature>
<evidence type="ECO:0000313" key="2">
    <source>
        <dbReference type="EMBL" id="KAJ8046204.1"/>
    </source>
</evidence>
<dbReference type="EMBL" id="JAIZAY010000002">
    <property type="protein sequence ID" value="KAJ8046204.1"/>
    <property type="molecule type" value="Genomic_DNA"/>
</dbReference>
<protein>
    <submittedName>
        <fullName evidence="2">Uncharacterized protein</fullName>
    </submittedName>
</protein>
<keyword evidence="3" id="KW-1185">Reference proteome</keyword>
<dbReference type="OrthoDB" id="10065669at2759"/>
<name>A0A9Q1CKN1_HOLLE</name>
<proteinExistence type="predicted"/>
<feature type="region of interest" description="Disordered" evidence="1">
    <location>
        <begin position="1"/>
        <end position="47"/>
    </location>
</feature>
<feature type="region of interest" description="Disordered" evidence="1">
    <location>
        <begin position="117"/>
        <end position="165"/>
    </location>
</feature>
<dbReference type="AlphaFoldDB" id="A0A9Q1CKN1"/>
<feature type="compositionally biased region" description="Basic and acidic residues" evidence="1">
    <location>
        <begin position="140"/>
        <end position="152"/>
    </location>
</feature>
<feature type="compositionally biased region" description="Polar residues" evidence="1">
    <location>
        <begin position="32"/>
        <end position="47"/>
    </location>
</feature>
<evidence type="ECO:0000256" key="1">
    <source>
        <dbReference type="SAM" id="MobiDB-lite"/>
    </source>
</evidence>
<feature type="region of interest" description="Disordered" evidence="1">
    <location>
        <begin position="855"/>
        <end position="937"/>
    </location>
</feature>
<organism evidence="2 3">
    <name type="scientific">Holothuria leucospilota</name>
    <name type="common">Black long sea cucumber</name>
    <name type="synonym">Mertensiothuria leucospilota</name>
    <dbReference type="NCBI Taxonomy" id="206669"/>
    <lineage>
        <taxon>Eukaryota</taxon>
        <taxon>Metazoa</taxon>
        <taxon>Echinodermata</taxon>
        <taxon>Eleutherozoa</taxon>
        <taxon>Echinozoa</taxon>
        <taxon>Holothuroidea</taxon>
        <taxon>Aspidochirotacea</taxon>
        <taxon>Aspidochirotida</taxon>
        <taxon>Holothuriidae</taxon>
        <taxon>Holothuria</taxon>
    </lineage>
</organism>
<evidence type="ECO:0000313" key="3">
    <source>
        <dbReference type="Proteomes" id="UP001152320"/>
    </source>
</evidence>
<feature type="compositionally biased region" description="Basic and acidic residues" evidence="1">
    <location>
        <begin position="898"/>
        <end position="907"/>
    </location>
</feature>
<dbReference type="PANTHER" id="PTHR46601">
    <property type="entry name" value="ULP_PROTEASE DOMAIN-CONTAINING PROTEIN"/>
    <property type="match status" value="1"/>
</dbReference>